<proteinExistence type="predicted"/>
<protein>
    <submittedName>
        <fullName evidence="2">FeoB-associated Cys-rich membrane protein</fullName>
    </submittedName>
</protein>
<reference evidence="2" key="1">
    <citation type="journal article" date="2021" name="PeerJ">
        <title>Extensive microbial diversity within the chicken gut microbiome revealed by metagenomics and culture.</title>
        <authorList>
            <person name="Gilroy R."/>
            <person name="Ravi A."/>
            <person name="Getino M."/>
            <person name="Pursley I."/>
            <person name="Horton D.L."/>
            <person name="Alikhan N.F."/>
            <person name="Baker D."/>
            <person name="Gharbi K."/>
            <person name="Hall N."/>
            <person name="Watson M."/>
            <person name="Adriaenssens E.M."/>
            <person name="Foster-Nyarko E."/>
            <person name="Jarju S."/>
            <person name="Secka A."/>
            <person name="Antonio M."/>
            <person name="Oren A."/>
            <person name="Chaudhuri R.R."/>
            <person name="La Ragione R."/>
            <person name="Hildebrand F."/>
            <person name="Pallen M.J."/>
        </authorList>
    </citation>
    <scope>NUCLEOTIDE SEQUENCE</scope>
    <source>
        <strain evidence="2">CHK178-16964</strain>
    </source>
</reference>
<dbReference type="EMBL" id="DWZA01000058">
    <property type="protein sequence ID" value="HJA71250.1"/>
    <property type="molecule type" value="Genomic_DNA"/>
</dbReference>
<dbReference type="Proteomes" id="UP000823900">
    <property type="component" value="Unassembled WGS sequence"/>
</dbReference>
<feature type="transmembrane region" description="Helical" evidence="1">
    <location>
        <begin position="6"/>
        <end position="24"/>
    </location>
</feature>
<keyword evidence="1" id="KW-0812">Transmembrane</keyword>
<evidence type="ECO:0000313" key="3">
    <source>
        <dbReference type="Proteomes" id="UP000823900"/>
    </source>
</evidence>
<comment type="caution">
    <text evidence="2">The sequence shown here is derived from an EMBL/GenBank/DDBJ whole genome shotgun (WGS) entry which is preliminary data.</text>
</comment>
<gene>
    <name evidence="2" type="ORF">IAA07_06665</name>
</gene>
<accession>A0A9D2HGP7</accession>
<keyword evidence="1" id="KW-1133">Transmembrane helix</keyword>
<evidence type="ECO:0000256" key="1">
    <source>
        <dbReference type="SAM" id="Phobius"/>
    </source>
</evidence>
<name>A0A9D2HGP7_9FIRM</name>
<dbReference type="AlphaFoldDB" id="A0A9D2HGP7"/>
<sequence length="56" mass="5661">MNLPTLIILLALVAVVAFVIRVMINDKKNGKTCGGCGGNCSGCGGSCHSHSKTGGR</sequence>
<keyword evidence="1" id="KW-0472">Membrane</keyword>
<dbReference type="Pfam" id="PF12669">
    <property type="entry name" value="FeoB_associated"/>
    <property type="match status" value="1"/>
</dbReference>
<organism evidence="2 3">
    <name type="scientific">Candidatus Lachnoclostridium stercoravium</name>
    <dbReference type="NCBI Taxonomy" id="2838633"/>
    <lineage>
        <taxon>Bacteria</taxon>
        <taxon>Bacillati</taxon>
        <taxon>Bacillota</taxon>
        <taxon>Clostridia</taxon>
        <taxon>Lachnospirales</taxon>
        <taxon>Lachnospiraceae</taxon>
    </lineage>
</organism>
<evidence type="ECO:0000313" key="2">
    <source>
        <dbReference type="EMBL" id="HJA71250.1"/>
    </source>
</evidence>
<reference evidence="2" key="2">
    <citation type="submission" date="2021-04" db="EMBL/GenBank/DDBJ databases">
        <authorList>
            <person name="Gilroy R."/>
        </authorList>
    </citation>
    <scope>NUCLEOTIDE SEQUENCE</scope>
    <source>
        <strain evidence="2">CHK178-16964</strain>
    </source>
</reference>